<dbReference type="Proteomes" id="UP000037696">
    <property type="component" value="Unassembled WGS sequence"/>
</dbReference>
<name>A0A0M8NX76_9EURO</name>
<protein>
    <submittedName>
        <fullName evidence="1">Uncharacterized protein</fullName>
    </submittedName>
</protein>
<organism evidence="1 2">
    <name type="scientific">Penicillium nordicum</name>
    <dbReference type="NCBI Taxonomy" id="229535"/>
    <lineage>
        <taxon>Eukaryota</taxon>
        <taxon>Fungi</taxon>
        <taxon>Dikarya</taxon>
        <taxon>Ascomycota</taxon>
        <taxon>Pezizomycotina</taxon>
        <taxon>Eurotiomycetes</taxon>
        <taxon>Eurotiomycetidae</taxon>
        <taxon>Eurotiales</taxon>
        <taxon>Aspergillaceae</taxon>
        <taxon>Penicillium</taxon>
    </lineage>
</organism>
<sequence length="18" mass="2093">STYTNFLLYLGSIDIYIP</sequence>
<gene>
    <name evidence="1" type="ORF">ACN38_g13152</name>
</gene>
<dbReference type="EMBL" id="LHQQ01000705">
    <property type="protein sequence ID" value="KOS36141.1"/>
    <property type="molecule type" value="Genomic_DNA"/>
</dbReference>
<keyword evidence="2" id="KW-1185">Reference proteome</keyword>
<feature type="non-terminal residue" evidence="1">
    <location>
        <position position="1"/>
    </location>
</feature>
<accession>A0A0M8NX76</accession>
<evidence type="ECO:0000313" key="2">
    <source>
        <dbReference type="Proteomes" id="UP000037696"/>
    </source>
</evidence>
<reference evidence="1 2" key="1">
    <citation type="submission" date="2015-08" db="EMBL/GenBank/DDBJ databases">
        <title>Genome sequencing of Penicillium nordicum.</title>
        <authorList>
            <person name="Nguyen H.D."/>
            <person name="Seifert K.A."/>
        </authorList>
    </citation>
    <scope>NUCLEOTIDE SEQUENCE [LARGE SCALE GENOMIC DNA]</scope>
    <source>
        <strain evidence="1 2">DAOMC 185683</strain>
    </source>
</reference>
<comment type="caution">
    <text evidence="1">The sequence shown here is derived from an EMBL/GenBank/DDBJ whole genome shotgun (WGS) entry which is preliminary data.</text>
</comment>
<dbReference type="AlphaFoldDB" id="A0A0M8NX76"/>
<proteinExistence type="predicted"/>
<evidence type="ECO:0000313" key="1">
    <source>
        <dbReference type="EMBL" id="KOS36141.1"/>
    </source>
</evidence>